<dbReference type="SUPFAM" id="SSF53448">
    <property type="entry name" value="Nucleotide-diphospho-sugar transferases"/>
    <property type="match status" value="1"/>
</dbReference>
<comment type="cofactor">
    <cofactor evidence="1">
        <name>Ca(2+)</name>
        <dbReference type="ChEBI" id="CHEBI:29108"/>
    </cofactor>
</comment>
<keyword evidence="17" id="KW-1185">Reference proteome</keyword>
<feature type="domain" description="Glucosyltransferase 24 catalytic" evidence="15">
    <location>
        <begin position="1341"/>
        <end position="1606"/>
    </location>
</feature>
<reference evidence="16 17" key="1">
    <citation type="submission" date="2019-02" db="EMBL/GenBank/DDBJ databases">
        <title>Genome sequencing of the rare red list fungi Phellinidium pouzarii.</title>
        <authorList>
            <person name="Buettner E."/>
            <person name="Kellner H."/>
        </authorList>
    </citation>
    <scope>NUCLEOTIDE SEQUENCE [LARGE SCALE GENOMIC DNA]</scope>
    <source>
        <strain evidence="16 17">DSM 108285</strain>
    </source>
</reference>
<keyword evidence="7" id="KW-0256">Endoplasmic reticulum</keyword>
<dbReference type="GO" id="GO:0018279">
    <property type="term" value="P:protein N-linked glycosylation via asparagine"/>
    <property type="evidence" value="ECO:0007669"/>
    <property type="project" value="TreeGrafter"/>
</dbReference>
<evidence type="ECO:0000256" key="4">
    <source>
        <dbReference type="ARBA" id="ARBA00006351"/>
    </source>
</evidence>
<dbReference type="Pfam" id="PF18400">
    <property type="entry name" value="Thioredoxin_12"/>
    <property type="match status" value="1"/>
</dbReference>
<dbReference type="GO" id="GO:0051082">
    <property type="term" value="F:unfolded protein binding"/>
    <property type="evidence" value="ECO:0007669"/>
    <property type="project" value="TreeGrafter"/>
</dbReference>
<dbReference type="GO" id="GO:0005788">
    <property type="term" value="C:endoplasmic reticulum lumen"/>
    <property type="evidence" value="ECO:0007669"/>
    <property type="project" value="UniProtKB-SubCell"/>
</dbReference>
<dbReference type="CDD" id="cd06432">
    <property type="entry name" value="GT8_HUGT1_C_like"/>
    <property type="match status" value="1"/>
</dbReference>
<dbReference type="InterPro" id="IPR040692">
    <property type="entry name" value="UGGT_TRXL_3"/>
</dbReference>
<feature type="domain" description="UGGT thioredoxin-like" evidence="11">
    <location>
        <begin position="41"/>
        <end position="264"/>
    </location>
</feature>
<evidence type="ECO:0000256" key="5">
    <source>
        <dbReference type="ARBA" id="ARBA00022679"/>
    </source>
</evidence>
<keyword evidence="8" id="KW-0325">Glycoprotein</keyword>
<dbReference type="Pfam" id="PF18403">
    <property type="entry name" value="Thioredoxin_15"/>
    <property type="match status" value="1"/>
</dbReference>
<dbReference type="InterPro" id="IPR040525">
    <property type="entry name" value="UGGT_TRXL_4"/>
</dbReference>
<proteinExistence type="inferred from homology"/>
<evidence type="ECO:0000313" key="17">
    <source>
        <dbReference type="Proteomes" id="UP000308199"/>
    </source>
</evidence>
<evidence type="ECO:0000256" key="10">
    <source>
        <dbReference type="SAM" id="SignalP"/>
    </source>
</evidence>
<evidence type="ECO:0000256" key="8">
    <source>
        <dbReference type="ARBA" id="ARBA00023180"/>
    </source>
</evidence>
<dbReference type="Pfam" id="PF18402">
    <property type="entry name" value="Thioredoxin_14"/>
    <property type="match status" value="1"/>
</dbReference>
<evidence type="ECO:0000256" key="7">
    <source>
        <dbReference type="ARBA" id="ARBA00022824"/>
    </source>
</evidence>
<dbReference type="Proteomes" id="UP000308199">
    <property type="component" value="Unassembled WGS sequence"/>
</dbReference>
<feature type="region of interest" description="Disordered" evidence="9">
    <location>
        <begin position="133"/>
        <end position="156"/>
    </location>
</feature>
<evidence type="ECO:0000256" key="3">
    <source>
        <dbReference type="ARBA" id="ARBA00004922"/>
    </source>
</evidence>
<feature type="chain" id="PRO_5020221264" description="Glycosyltransferase family 24 protein" evidence="10">
    <location>
        <begin position="26"/>
        <end position="1693"/>
    </location>
</feature>
<dbReference type="Pfam" id="PF18401">
    <property type="entry name" value="Thioredoxin_13"/>
    <property type="match status" value="1"/>
</dbReference>
<dbReference type="InterPro" id="IPR040694">
    <property type="entry name" value="UGGT_TRXL_2"/>
</dbReference>
<comment type="similarity">
    <text evidence="4">Belongs to the glycosyltransferase 8 family.</text>
</comment>
<dbReference type="Pfam" id="PF06427">
    <property type="entry name" value="UDP-g_GGTase"/>
    <property type="match status" value="1"/>
</dbReference>
<dbReference type="PROSITE" id="PS51257">
    <property type="entry name" value="PROKAR_LIPOPROTEIN"/>
    <property type="match status" value="1"/>
</dbReference>
<protein>
    <recommendedName>
        <fullName evidence="18">Glycosyltransferase family 24 protein</fullName>
    </recommendedName>
</protein>
<gene>
    <name evidence="16" type="ORF">EW145_g4303</name>
</gene>
<evidence type="ECO:0000313" key="16">
    <source>
        <dbReference type="EMBL" id="THH06125.1"/>
    </source>
</evidence>
<evidence type="ECO:0000256" key="6">
    <source>
        <dbReference type="ARBA" id="ARBA00022729"/>
    </source>
</evidence>
<dbReference type="PANTHER" id="PTHR11226">
    <property type="entry name" value="UDP-GLUCOSE GLYCOPROTEIN:GLUCOSYLTRANSFERASE"/>
    <property type="match status" value="1"/>
</dbReference>
<evidence type="ECO:0000256" key="1">
    <source>
        <dbReference type="ARBA" id="ARBA00001913"/>
    </source>
</evidence>
<dbReference type="Pfam" id="PF18404">
    <property type="entry name" value="Glyco_transf_24"/>
    <property type="match status" value="1"/>
</dbReference>
<sequence length="1693" mass="187268">MRTPRRTRAAVWAWLGIAGCVHVAASPAVRVDLRTSWSEVPLLLEVIESISAEEPGTFFPLLDALATSDALPPLDTLSPEAIHQATLQTAVALGFLQEPGALASVELQIALHAAAPKVQAFYQFYRYADQRGGPSFSSEAGREAGEEKGKKGESSLDPNCVSWVDWYGERVCDVETLARLAGHDTIDADGEHIFNSTFVRPKLLSFDHIHPDPERTLTPPLRTAIFYASPSSPNFRVLHAYLYKLANAPEPHVEYVFRHVPLDGQATRRKNYLSGYGVALDLKKTDYLAVDDRHSASSDYAGDDAPSEGSYIEDDIVSYLIDQYPESVDADVSTPLSEEELISIGIQATQLITNSSNPLETLTQLSQNFPKYAASLARRVALNESIVEEVANNHMKAPAGVSAFWINGLMVHEGDITPFGLLRVLRKERAIVRSLTAAGLEPAQAVDLLTHKAIQVAQTEGGGVLDALFDASDRYEGGGAIVWWNDLTKDSRYARWNPSITGLLRQVYPGQMPSVKQNLINVVLITDLSQMASLNFIAGPLNNIISRGVPIRFGVVPGVETEDGRKMARLFYHLIDTYGRAKTMGFFAQIAQIQMPIHLLGPTVDWALVSRAFIELQRLNPRDTETESNLNIISIDAIINGGDEETKEDVGDEVDGGTEVSLADHVKRAHAYALRLDATPASCPTGHAFVNGKHYDLDDLFLKLLQTELSTQIQYLQEKVYLAELSDADLGSIDTYFYDLPEAYIHRNRYIFPSPAKPGVGSASGSGDLRVANLPEVFRKMGFAPASGAYLYTEGRPDSDEALLTTLVVADLDSESGIALMKEALLSLDIGNSSRVTFIHNPAPLDTASPAPHRRVSPIFSHLIMHGLLAQVSQKELAVVLNPEITLLDDSEGFGEQVTLSENSVVYQLLRDVGVVMDRLGESKVHTHYVGACGLAAREFGIAPGEIALVVNGRIVGPIEPYAFASRNFASLRSYEMRRRVEPVIKALTNLTITPDSFDKSAYIDLVSLASSVIASVQVPDPSEQGLFNNPPLQRQRTYSQISGNFTSFSFGDASTAAYHIGVLLDPVSEAAQKWTALLKWLSTVPSVYIQVYLNPGRYSEVPLKRFYRFNLSPSLSFDENGNEIDAQTVFDNLPIEPLYTLAMDVPPSWLVRPREALYDLDNIQLSMLAPEDRERGISAAFELDYLVIEGHARDALTNAPPRGLQMQLTSLDGVPVDDTQVVLNLGYLQFKATPGVFRLELREGRGRDVYALESAGNEGWHSENVSIAGDEITLTSFEGLTLYPRLRRRAGMEKADVLDEFVVGEQQQRSLLDNLASRVASYFRPKEAAVKTIAPRQADINIFTVASGLLYERFASIMILSVLKNTDSTVKFWFIENFLSPSFLEFLPHFAEAYNFDYELVTYKWPSWLRAQKEKQRIIWAYKILFLDVLFPMDLKKVIFVDADQIVRTDLKELVDLDLHGAPYGYTPMGDDNVDMEGFRFWKMGYWKEFLQGRPYHISALYVVDLARFRQIAAGDILRGHYQQLSHDPNSLANLDQDLPNNLQREVPIFSLPEDWLWCETWCSKDRLHRAKTIDLCQNPLTKEPKLVRARQIPEWEEYDAEIARFAHTLADTGKIQSLIAAADANSLASAGSGGLVGMSAKIASVDEGDGKTDDGTQYRSEPAAGPAEPADTEHALGGNGESAIIHSKDEL</sequence>
<evidence type="ECO:0008006" key="18">
    <source>
        <dbReference type="Google" id="ProtNLM"/>
    </source>
</evidence>
<feature type="domain" description="UGGT thioredoxin-like" evidence="12">
    <location>
        <begin position="333"/>
        <end position="460"/>
    </location>
</feature>
<evidence type="ECO:0000259" key="15">
    <source>
        <dbReference type="Pfam" id="PF18404"/>
    </source>
</evidence>
<dbReference type="InterPro" id="IPR029044">
    <property type="entry name" value="Nucleotide-diphossugar_trans"/>
</dbReference>
<feature type="compositionally biased region" description="Basic and acidic residues" evidence="9">
    <location>
        <begin position="140"/>
        <end position="154"/>
    </location>
</feature>
<evidence type="ECO:0000259" key="11">
    <source>
        <dbReference type="Pfam" id="PF18400"/>
    </source>
</evidence>
<evidence type="ECO:0000259" key="14">
    <source>
        <dbReference type="Pfam" id="PF18403"/>
    </source>
</evidence>
<dbReference type="GO" id="GO:0003980">
    <property type="term" value="F:UDP-glucose:glycoprotein glucosyltransferase activity"/>
    <property type="evidence" value="ECO:0007669"/>
    <property type="project" value="InterPro"/>
</dbReference>
<comment type="pathway">
    <text evidence="3">Protein modification; protein glycosylation.</text>
</comment>
<feature type="domain" description="UDP-glucose:glycoprotein glucosyltransferase thioredoxin-like" evidence="14">
    <location>
        <begin position="790"/>
        <end position="1015"/>
    </location>
</feature>
<dbReference type="EMBL" id="SGPK01000214">
    <property type="protein sequence ID" value="THH06125.1"/>
    <property type="molecule type" value="Genomic_DNA"/>
</dbReference>
<dbReference type="InterPro" id="IPR040497">
    <property type="entry name" value="Glyco_transf_24"/>
</dbReference>
<accession>A0A4S4L483</accession>
<dbReference type="GO" id="GO:0036503">
    <property type="term" value="P:ERAD pathway"/>
    <property type="evidence" value="ECO:0007669"/>
    <property type="project" value="TreeGrafter"/>
</dbReference>
<dbReference type="Gene3D" id="3.90.550.10">
    <property type="entry name" value="Spore Coat Polysaccharide Biosynthesis Protein SpsA, Chain A"/>
    <property type="match status" value="1"/>
</dbReference>
<evidence type="ECO:0000256" key="2">
    <source>
        <dbReference type="ARBA" id="ARBA00004319"/>
    </source>
</evidence>
<feature type="signal peptide" evidence="10">
    <location>
        <begin position="1"/>
        <end position="25"/>
    </location>
</feature>
<feature type="domain" description="UGGT thioredoxin-like" evidence="13">
    <location>
        <begin position="469"/>
        <end position="751"/>
    </location>
</feature>
<evidence type="ECO:0000259" key="13">
    <source>
        <dbReference type="Pfam" id="PF18402"/>
    </source>
</evidence>
<dbReference type="InterPro" id="IPR009448">
    <property type="entry name" value="UDP-g_GGtrans"/>
</dbReference>
<keyword evidence="5" id="KW-0808">Transferase</keyword>
<organism evidence="16 17">
    <name type="scientific">Phellinidium pouzarii</name>
    <dbReference type="NCBI Taxonomy" id="167371"/>
    <lineage>
        <taxon>Eukaryota</taxon>
        <taxon>Fungi</taxon>
        <taxon>Dikarya</taxon>
        <taxon>Basidiomycota</taxon>
        <taxon>Agaricomycotina</taxon>
        <taxon>Agaricomycetes</taxon>
        <taxon>Hymenochaetales</taxon>
        <taxon>Hymenochaetaceae</taxon>
        <taxon>Phellinidium</taxon>
    </lineage>
</organism>
<dbReference type="OrthoDB" id="27683at2759"/>
<keyword evidence="6 10" id="KW-0732">Signal</keyword>
<dbReference type="PANTHER" id="PTHR11226:SF0">
    <property type="entry name" value="UDP-GLUCOSE:GLYCOPROTEIN GLUCOSYLTRANSFERASE"/>
    <property type="match status" value="1"/>
</dbReference>
<evidence type="ECO:0000256" key="9">
    <source>
        <dbReference type="SAM" id="MobiDB-lite"/>
    </source>
</evidence>
<comment type="caution">
    <text evidence="16">The sequence shown here is derived from an EMBL/GenBank/DDBJ whole genome shotgun (WGS) entry which is preliminary data.</text>
</comment>
<comment type="subcellular location">
    <subcellularLocation>
        <location evidence="2">Endoplasmic reticulum lumen</location>
    </subcellularLocation>
</comment>
<name>A0A4S4L483_9AGAM</name>
<evidence type="ECO:0000259" key="12">
    <source>
        <dbReference type="Pfam" id="PF18401"/>
    </source>
</evidence>
<dbReference type="UniPathway" id="UPA00378"/>
<dbReference type="InterPro" id="IPR040693">
    <property type="entry name" value="UGGT_TRXL_1"/>
</dbReference>
<feature type="region of interest" description="Disordered" evidence="9">
    <location>
        <begin position="1648"/>
        <end position="1693"/>
    </location>
</feature>